<evidence type="ECO:0000259" key="7">
    <source>
        <dbReference type="Pfam" id="PF05726"/>
    </source>
</evidence>
<dbReference type="FunFam" id="2.60.120.10:FF:000055">
    <property type="entry name" value="pirin"/>
    <property type="match status" value="1"/>
</dbReference>
<dbReference type="Pfam" id="PF05726">
    <property type="entry name" value="Pirin_C"/>
    <property type="match status" value="1"/>
</dbReference>
<keyword evidence="9" id="KW-1185">Reference proteome</keyword>
<evidence type="ECO:0000256" key="3">
    <source>
        <dbReference type="ARBA" id="ARBA00023242"/>
    </source>
</evidence>
<accession>A0ABD3SY27</accession>
<evidence type="ECO:0000256" key="4">
    <source>
        <dbReference type="PIRSR" id="PIRSR006232-1"/>
    </source>
</evidence>
<dbReference type="Pfam" id="PF02678">
    <property type="entry name" value="Pirin"/>
    <property type="match status" value="1"/>
</dbReference>
<evidence type="ECO:0000313" key="8">
    <source>
        <dbReference type="EMBL" id="KAL3829255.1"/>
    </source>
</evidence>
<dbReference type="SUPFAM" id="SSF51182">
    <property type="entry name" value="RmlC-like cupins"/>
    <property type="match status" value="1"/>
</dbReference>
<feature type="domain" description="Pirin N-terminal" evidence="6">
    <location>
        <begin position="42"/>
        <end position="134"/>
    </location>
</feature>
<dbReference type="GO" id="GO:0005634">
    <property type="term" value="C:nucleus"/>
    <property type="evidence" value="ECO:0007669"/>
    <property type="project" value="UniProtKB-SubCell"/>
</dbReference>
<feature type="domain" description="Pirin C-terminal" evidence="7">
    <location>
        <begin position="187"/>
        <end position="291"/>
    </location>
</feature>
<feature type="binding site" evidence="4">
    <location>
        <position position="117"/>
    </location>
    <ligand>
        <name>Fe cation</name>
        <dbReference type="ChEBI" id="CHEBI:24875"/>
    </ligand>
</feature>
<dbReference type="PIRSF" id="PIRSF006232">
    <property type="entry name" value="Pirin"/>
    <property type="match status" value="1"/>
</dbReference>
<comment type="similarity">
    <text evidence="2 5">Belongs to the pirin family.</text>
</comment>
<dbReference type="PANTHER" id="PTHR13903:SF8">
    <property type="entry name" value="PIRIN"/>
    <property type="match status" value="1"/>
</dbReference>
<evidence type="ECO:0000256" key="1">
    <source>
        <dbReference type="ARBA" id="ARBA00004123"/>
    </source>
</evidence>
<reference evidence="8 9" key="1">
    <citation type="submission" date="2024-12" db="EMBL/GenBank/DDBJ databases">
        <title>The unique morphological basis and parallel evolutionary history of personate flowers in Penstemon.</title>
        <authorList>
            <person name="Depatie T.H."/>
            <person name="Wessinger C.A."/>
        </authorList>
    </citation>
    <scope>NUCLEOTIDE SEQUENCE [LARGE SCALE GENOMIC DNA]</scope>
    <source>
        <strain evidence="8">WTNN_2</strain>
        <tissue evidence="8">Leaf</tissue>
    </source>
</reference>
<comment type="subcellular location">
    <subcellularLocation>
        <location evidence="1">Nucleus</location>
    </subcellularLocation>
</comment>
<keyword evidence="3" id="KW-0539">Nucleus</keyword>
<dbReference type="CDD" id="cd02909">
    <property type="entry name" value="cupin_pirin_N"/>
    <property type="match status" value="1"/>
</dbReference>
<dbReference type="Gene3D" id="2.60.120.10">
    <property type="entry name" value="Jelly Rolls"/>
    <property type="match status" value="2"/>
</dbReference>
<dbReference type="CDD" id="cd02247">
    <property type="entry name" value="cupin_pirin_C"/>
    <property type="match status" value="1"/>
</dbReference>
<gene>
    <name evidence="8" type="ORF">ACJIZ3_018057</name>
</gene>
<evidence type="ECO:0000259" key="6">
    <source>
        <dbReference type="Pfam" id="PF02678"/>
    </source>
</evidence>
<keyword evidence="4" id="KW-0408">Iron</keyword>
<feature type="binding site" evidence="4">
    <location>
        <position position="73"/>
    </location>
    <ligand>
        <name>Fe cation</name>
        <dbReference type="ChEBI" id="CHEBI:24875"/>
    </ligand>
</feature>
<dbReference type="InterPro" id="IPR012093">
    <property type="entry name" value="Pirin"/>
</dbReference>
<dbReference type="InterPro" id="IPR003829">
    <property type="entry name" value="Pirin_N_dom"/>
</dbReference>
<protein>
    <recommendedName>
        <fullName evidence="10">Pirin-like protein</fullName>
    </recommendedName>
</protein>
<proteinExistence type="inferred from homology"/>
<evidence type="ECO:0000256" key="2">
    <source>
        <dbReference type="ARBA" id="ARBA00008416"/>
    </source>
</evidence>
<name>A0ABD3SY27_9LAMI</name>
<evidence type="ECO:0008006" key="10">
    <source>
        <dbReference type="Google" id="ProtNLM"/>
    </source>
</evidence>
<evidence type="ECO:0000256" key="5">
    <source>
        <dbReference type="RuleBase" id="RU003457"/>
    </source>
</evidence>
<feature type="binding site" evidence="4">
    <location>
        <position position="119"/>
    </location>
    <ligand>
        <name>Fe cation</name>
        <dbReference type="ChEBI" id="CHEBI:24875"/>
    </ligand>
</feature>
<dbReference type="Proteomes" id="UP001634393">
    <property type="component" value="Unassembled WGS sequence"/>
</dbReference>
<evidence type="ECO:0000313" key="9">
    <source>
        <dbReference type="Proteomes" id="UP001634393"/>
    </source>
</evidence>
<organism evidence="8 9">
    <name type="scientific">Penstemon smallii</name>
    <dbReference type="NCBI Taxonomy" id="265156"/>
    <lineage>
        <taxon>Eukaryota</taxon>
        <taxon>Viridiplantae</taxon>
        <taxon>Streptophyta</taxon>
        <taxon>Embryophyta</taxon>
        <taxon>Tracheophyta</taxon>
        <taxon>Spermatophyta</taxon>
        <taxon>Magnoliopsida</taxon>
        <taxon>eudicotyledons</taxon>
        <taxon>Gunneridae</taxon>
        <taxon>Pentapetalae</taxon>
        <taxon>asterids</taxon>
        <taxon>lamiids</taxon>
        <taxon>Lamiales</taxon>
        <taxon>Plantaginaceae</taxon>
        <taxon>Cheloneae</taxon>
        <taxon>Penstemon</taxon>
    </lineage>
</organism>
<keyword evidence="4" id="KW-0479">Metal-binding</keyword>
<comment type="cofactor">
    <cofactor evidence="4">
        <name>Fe cation</name>
        <dbReference type="ChEBI" id="CHEBI:24875"/>
    </cofactor>
    <text evidence="4">Binds 1 Fe cation per subunit.</text>
</comment>
<dbReference type="InterPro" id="IPR011051">
    <property type="entry name" value="RmlC_Cupin_sf"/>
</dbReference>
<comment type="caution">
    <text evidence="8">The sequence shown here is derived from an EMBL/GenBank/DDBJ whole genome shotgun (WGS) entry which is preliminary data.</text>
</comment>
<dbReference type="InterPro" id="IPR014710">
    <property type="entry name" value="RmlC-like_jellyroll"/>
</dbReference>
<dbReference type="AlphaFoldDB" id="A0ABD3SY27"/>
<sequence>MSVTVTSSSIDQTVVVGFQRPRLVAKKILAKPQNAGTGAVFRRSIGRPELKFLDPFLVLDDFAISPPAGFPDHPHRGFESVTYVLQGGISYQDFGGHKGTIHKGEVQWATVGRGIVHSEMPAGEGPNLGLQLWINLSSKDKMIEPSYQELSSKDIPSVDKDGVQVKIIAGEAMGVHSPVNTRTPTMYLDFTLNPNAQYHQRIEESWNAFAYILQGEGVFSIPNSEASKAHHILVLGPGDGLSVWNKSSSPLRFVLVGGKPINEPVVQHRFYVMNTQDEIDEAIEDYKYSKNGFERL</sequence>
<feature type="binding site" evidence="4">
    <location>
        <position position="75"/>
    </location>
    <ligand>
        <name>Fe cation</name>
        <dbReference type="ChEBI" id="CHEBI:24875"/>
    </ligand>
</feature>
<dbReference type="EMBL" id="JBJXBP010000005">
    <property type="protein sequence ID" value="KAL3829255.1"/>
    <property type="molecule type" value="Genomic_DNA"/>
</dbReference>
<dbReference type="InterPro" id="IPR008778">
    <property type="entry name" value="Pirin_C_dom"/>
</dbReference>
<dbReference type="PANTHER" id="PTHR13903">
    <property type="entry name" value="PIRIN-RELATED"/>
    <property type="match status" value="1"/>
</dbReference>